<sequence length="116" mass="12646">MRAHVRGYSRRGSGGSAAGAAGALAAPCMAPMARPARVRRRLFSPVREVLPSPAPAALRRAGRRRCARRGCRPIIGQTIRVNNLSAIYGGMRRGARAHPQRLCRLPLRELGRLLCR</sequence>
<comment type="caution">
    <text evidence="1">The sequence shown here is derived from an EMBL/GenBank/DDBJ whole genome shotgun (WGS) entry which is preliminary data.</text>
</comment>
<proteinExistence type="predicted"/>
<keyword evidence="2" id="KW-1185">Reference proteome</keyword>
<organism evidence="1 2">
    <name type="scientific">Eumeta variegata</name>
    <name type="common">Bagworm moth</name>
    <name type="synonym">Eumeta japonica</name>
    <dbReference type="NCBI Taxonomy" id="151549"/>
    <lineage>
        <taxon>Eukaryota</taxon>
        <taxon>Metazoa</taxon>
        <taxon>Ecdysozoa</taxon>
        <taxon>Arthropoda</taxon>
        <taxon>Hexapoda</taxon>
        <taxon>Insecta</taxon>
        <taxon>Pterygota</taxon>
        <taxon>Neoptera</taxon>
        <taxon>Endopterygota</taxon>
        <taxon>Lepidoptera</taxon>
        <taxon>Glossata</taxon>
        <taxon>Ditrysia</taxon>
        <taxon>Tineoidea</taxon>
        <taxon>Psychidae</taxon>
        <taxon>Oiketicinae</taxon>
        <taxon>Eumeta</taxon>
    </lineage>
</organism>
<dbReference type="Proteomes" id="UP000299102">
    <property type="component" value="Unassembled WGS sequence"/>
</dbReference>
<accession>A0A4C1V5Y1</accession>
<evidence type="ECO:0000313" key="1">
    <source>
        <dbReference type="EMBL" id="GBP34248.1"/>
    </source>
</evidence>
<evidence type="ECO:0000313" key="2">
    <source>
        <dbReference type="Proteomes" id="UP000299102"/>
    </source>
</evidence>
<reference evidence="1 2" key="1">
    <citation type="journal article" date="2019" name="Commun. Biol.">
        <title>The bagworm genome reveals a unique fibroin gene that provides high tensile strength.</title>
        <authorList>
            <person name="Kono N."/>
            <person name="Nakamura H."/>
            <person name="Ohtoshi R."/>
            <person name="Tomita M."/>
            <person name="Numata K."/>
            <person name="Arakawa K."/>
        </authorList>
    </citation>
    <scope>NUCLEOTIDE SEQUENCE [LARGE SCALE GENOMIC DNA]</scope>
</reference>
<protein>
    <submittedName>
        <fullName evidence="1">Uncharacterized protein</fullName>
    </submittedName>
</protein>
<gene>
    <name evidence="1" type="ORF">EVAR_30802_1</name>
</gene>
<name>A0A4C1V5Y1_EUMVA</name>
<dbReference type="AlphaFoldDB" id="A0A4C1V5Y1"/>
<dbReference type="EMBL" id="BGZK01000285">
    <property type="protein sequence ID" value="GBP34248.1"/>
    <property type="molecule type" value="Genomic_DNA"/>
</dbReference>